<protein>
    <submittedName>
        <fullName evidence="3">Uncharacterized protein</fullName>
    </submittedName>
</protein>
<keyword evidence="4" id="KW-1185">Reference proteome</keyword>
<feature type="chain" id="PRO_5013929219" evidence="2">
    <location>
        <begin position="24"/>
        <end position="97"/>
    </location>
</feature>
<keyword evidence="2" id="KW-0732">Signal</keyword>
<accession>A0A2G5T6J0</accession>
<name>A0A2G5T6J0_9PELO</name>
<comment type="caution">
    <text evidence="3">The sequence shown here is derived from an EMBL/GenBank/DDBJ whole genome shotgun (WGS) entry which is preliminary data.</text>
</comment>
<dbReference type="OrthoDB" id="5808339at2759"/>
<sequence length="97" mass="11045">MFILTQFLLFLVLSINRINQVSKETQILTSEWMDEEIQRALRGLTESRGLLDPAPRISVFVEKNHENQKTVTTTITTSTETDRSTSSRVEALGARSF</sequence>
<evidence type="ECO:0000256" key="2">
    <source>
        <dbReference type="SAM" id="SignalP"/>
    </source>
</evidence>
<organism evidence="3 4">
    <name type="scientific">Caenorhabditis nigoni</name>
    <dbReference type="NCBI Taxonomy" id="1611254"/>
    <lineage>
        <taxon>Eukaryota</taxon>
        <taxon>Metazoa</taxon>
        <taxon>Ecdysozoa</taxon>
        <taxon>Nematoda</taxon>
        <taxon>Chromadorea</taxon>
        <taxon>Rhabditida</taxon>
        <taxon>Rhabditina</taxon>
        <taxon>Rhabditomorpha</taxon>
        <taxon>Rhabditoidea</taxon>
        <taxon>Rhabditidae</taxon>
        <taxon>Peloderinae</taxon>
        <taxon>Caenorhabditis</taxon>
    </lineage>
</organism>
<proteinExistence type="predicted"/>
<evidence type="ECO:0000313" key="4">
    <source>
        <dbReference type="Proteomes" id="UP000230233"/>
    </source>
</evidence>
<dbReference type="EMBL" id="PDUG01000005">
    <property type="protein sequence ID" value="PIC22803.1"/>
    <property type="molecule type" value="Genomic_DNA"/>
</dbReference>
<evidence type="ECO:0000256" key="1">
    <source>
        <dbReference type="SAM" id="MobiDB-lite"/>
    </source>
</evidence>
<feature type="region of interest" description="Disordered" evidence="1">
    <location>
        <begin position="75"/>
        <end position="97"/>
    </location>
</feature>
<gene>
    <name evidence="3" type="primary">Cnig_chr_V.g16733</name>
    <name evidence="3" type="ORF">B9Z55_016733</name>
</gene>
<feature type="signal peptide" evidence="2">
    <location>
        <begin position="1"/>
        <end position="23"/>
    </location>
</feature>
<dbReference type="AlphaFoldDB" id="A0A2G5T6J0"/>
<evidence type="ECO:0000313" key="3">
    <source>
        <dbReference type="EMBL" id="PIC22803.1"/>
    </source>
</evidence>
<dbReference type="Proteomes" id="UP000230233">
    <property type="component" value="Chromosome V"/>
</dbReference>
<reference evidence="4" key="1">
    <citation type="submission" date="2017-10" db="EMBL/GenBank/DDBJ databases">
        <title>Rapid genome shrinkage in a self-fertile nematode reveals novel sperm competition proteins.</title>
        <authorList>
            <person name="Yin D."/>
            <person name="Schwarz E.M."/>
            <person name="Thomas C.G."/>
            <person name="Felde R.L."/>
            <person name="Korf I.F."/>
            <person name="Cutter A.D."/>
            <person name="Schartner C.M."/>
            <person name="Ralston E.J."/>
            <person name="Meyer B.J."/>
            <person name="Haag E.S."/>
        </authorList>
    </citation>
    <scope>NUCLEOTIDE SEQUENCE [LARGE SCALE GENOMIC DNA]</scope>
    <source>
        <strain evidence="4">JU1422</strain>
    </source>
</reference>